<gene>
    <name evidence="2" type="ORF">SARC_05819</name>
</gene>
<dbReference type="GeneID" id="25906323"/>
<feature type="compositionally biased region" description="Acidic residues" evidence="1">
    <location>
        <begin position="168"/>
        <end position="181"/>
    </location>
</feature>
<protein>
    <submittedName>
        <fullName evidence="2">Uncharacterized protein</fullName>
    </submittedName>
</protein>
<proteinExistence type="predicted"/>
<feature type="region of interest" description="Disordered" evidence="1">
    <location>
        <begin position="132"/>
        <end position="218"/>
    </location>
</feature>
<dbReference type="RefSeq" id="XP_014155775.1">
    <property type="nucleotide sequence ID" value="XM_014300300.1"/>
</dbReference>
<feature type="compositionally biased region" description="Acidic residues" evidence="1">
    <location>
        <begin position="206"/>
        <end position="218"/>
    </location>
</feature>
<keyword evidence="3" id="KW-1185">Reference proteome</keyword>
<feature type="compositionally biased region" description="Low complexity" evidence="1">
    <location>
        <begin position="47"/>
        <end position="61"/>
    </location>
</feature>
<name>A0A0L0G0Z2_9EUKA</name>
<sequence>MPGRKGKATTRAAKATATVTHVSDVDSDTDSDADHNGKRPKRKKARAGSAASASQSVKKTSTGTNKGGMDKAGKSKTAVSARRSARNIRSSLAKEKSGVEKLLAANPGTGRKGIKTIADLDEKVMVDMDKDDKAADTSTGVMNTSTSAYAKGKKNQLSHSDSEQGHSDDDEGLSDIDDTEFNELYHEHTDTSRINNTHEQASDSDGLSDVDEDDDEDEEWQKILEQMKGYRSELKDIKNGKQDSKRHSMFIGAIRERNQLKFMTAYV</sequence>
<feature type="compositionally biased region" description="Low complexity" evidence="1">
    <location>
        <begin position="78"/>
        <end position="91"/>
    </location>
</feature>
<evidence type="ECO:0000313" key="2">
    <source>
        <dbReference type="EMBL" id="KNC81873.1"/>
    </source>
</evidence>
<accession>A0A0L0G0Z2</accession>
<dbReference type="EMBL" id="KQ241984">
    <property type="protein sequence ID" value="KNC81873.1"/>
    <property type="molecule type" value="Genomic_DNA"/>
</dbReference>
<feature type="compositionally biased region" description="Polar residues" evidence="1">
    <location>
        <begin position="137"/>
        <end position="148"/>
    </location>
</feature>
<reference evidence="2 3" key="1">
    <citation type="submission" date="2011-02" db="EMBL/GenBank/DDBJ databases">
        <title>The Genome Sequence of Sphaeroforma arctica JP610.</title>
        <authorList>
            <consortium name="The Broad Institute Genome Sequencing Platform"/>
            <person name="Russ C."/>
            <person name="Cuomo C."/>
            <person name="Young S.K."/>
            <person name="Zeng Q."/>
            <person name="Gargeya S."/>
            <person name="Alvarado L."/>
            <person name="Berlin A."/>
            <person name="Chapman S.B."/>
            <person name="Chen Z."/>
            <person name="Freedman E."/>
            <person name="Gellesch M."/>
            <person name="Goldberg J."/>
            <person name="Griggs A."/>
            <person name="Gujja S."/>
            <person name="Heilman E."/>
            <person name="Heiman D."/>
            <person name="Howarth C."/>
            <person name="Mehta T."/>
            <person name="Neiman D."/>
            <person name="Pearson M."/>
            <person name="Roberts A."/>
            <person name="Saif S."/>
            <person name="Shea T."/>
            <person name="Shenoy N."/>
            <person name="Sisk P."/>
            <person name="Stolte C."/>
            <person name="Sykes S."/>
            <person name="White J."/>
            <person name="Yandava C."/>
            <person name="Burger G."/>
            <person name="Gray M.W."/>
            <person name="Holland P.W.H."/>
            <person name="King N."/>
            <person name="Lang F.B.F."/>
            <person name="Roger A.J."/>
            <person name="Ruiz-Trillo I."/>
            <person name="Haas B."/>
            <person name="Nusbaum C."/>
            <person name="Birren B."/>
        </authorList>
    </citation>
    <scope>NUCLEOTIDE SEQUENCE [LARGE SCALE GENOMIC DNA]</scope>
    <source>
        <strain evidence="2 3">JP610</strain>
    </source>
</reference>
<dbReference type="Proteomes" id="UP000054560">
    <property type="component" value="Unassembled WGS sequence"/>
</dbReference>
<evidence type="ECO:0000313" key="3">
    <source>
        <dbReference type="Proteomes" id="UP000054560"/>
    </source>
</evidence>
<dbReference type="AlphaFoldDB" id="A0A0L0G0Z2"/>
<feature type="compositionally biased region" description="Low complexity" evidence="1">
    <location>
        <begin position="9"/>
        <end position="22"/>
    </location>
</feature>
<evidence type="ECO:0000256" key="1">
    <source>
        <dbReference type="SAM" id="MobiDB-lite"/>
    </source>
</evidence>
<feature type="region of interest" description="Disordered" evidence="1">
    <location>
        <begin position="1"/>
        <end position="113"/>
    </location>
</feature>
<organism evidence="2 3">
    <name type="scientific">Sphaeroforma arctica JP610</name>
    <dbReference type="NCBI Taxonomy" id="667725"/>
    <lineage>
        <taxon>Eukaryota</taxon>
        <taxon>Ichthyosporea</taxon>
        <taxon>Ichthyophonida</taxon>
        <taxon>Sphaeroforma</taxon>
    </lineage>
</organism>